<dbReference type="Pfam" id="PF13545">
    <property type="entry name" value="HTH_Crp_2"/>
    <property type="match status" value="1"/>
</dbReference>
<dbReference type="SUPFAM" id="SSF51206">
    <property type="entry name" value="cAMP-binding domain-like"/>
    <property type="match status" value="1"/>
</dbReference>
<dbReference type="InterPro" id="IPR012318">
    <property type="entry name" value="HTH_CRP"/>
</dbReference>
<dbReference type="PROSITE" id="PS51063">
    <property type="entry name" value="HTH_CRP_2"/>
    <property type="match status" value="1"/>
</dbReference>
<evidence type="ECO:0000313" key="6">
    <source>
        <dbReference type="EMBL" id="MBC8567342.1"/>
    </source>
</evidence>
<sequence>MNYNIKAIKKLDLFAGIKETDLEGIISCIGCQIKNFSKGQFILLESDEVKWIHIVLSGTVHTLKQDIWGNETILSVSKENQLFGETFAGSNNPVSSVSFYAARNTEVLSVPFHRIMHTCTLSCVFHHRVIENMVSLIADKNKQLMEKLAIISQKTLRKKILTYLSLQIQQNNGKNKFTIPLGRLELANYLNVDRSALTRELNNMKKEGIIDYSKNTFKII</sequence>
<keyword evidence="7" id="KW-1185">Reference proteome</keyword>
<dbReference type="SUPFAM" id="SSF46785">
    <property type="entry name" value="Winged helix' DNA-binding domain"/>
    <property type="match status" value="1"/>
</dbReference>
<reference evidence="6" key="1">
    <citation type="submission" date="2020-08" db="EMBL/GenBank/DDBJ databases">
        <title>Genome public.</title>
        <authorList>
            <person name="Liu C."/>
            <person name="Sun Q."/>
        </authorList>
    </citation>
    <scope>NUCLEOTIDE SEQUENCE</scope>
    <source>
        <strain evidence="6">NSJ-24</strain>
    </source>
</reference>
<feature type="domain" description="HTH crp-type" evidence="5">
    <location>
        <begin position="154"/>
        <end position="220"/>
    </location>
</feature>
<protein>
    <submittedName>
        <fullName evidence="6">Crp/Fnr family transcriptional regulator</fullName>
    </submittedName>
</protein>
<feature type="domain" description="Cyclic nucleotide-binding" evidence="4">
    <location>
        <begin position="13"/>
        <end position="85"/>
    </location>
</feature>
<dbReference type="InterPro" id="IPR014710">
    <property type="entry name" value="RmlC-like_jellyroll"/>
</dbReference>
<evidence type="ECO:0000259" key="5">
    <source>
        <dbReference type="PROSITE" id="PS51063"/>
    </source>
</evidence>
<dbReference type="GO" id="GO:0003677">
    <property type="term" value="F:DNA binding"/>
    <property type="evidence" value="ECO:0007669"/>
    <property type="project" value="UniProtKB-KW"/>
</dbReference>
<comment type="caution">
    <text evidence="6">The sequence shown here is derived from an EMBL/GenBank/DDBJ whole genome shotgun (WGS) entry which is preliminary data.</text>
</comment>
<evidence type="ECO:0000256" key="1">
    <source>
        <dbReference type="ARBA" id="ARBA00023015"/>
    </source>
</evidence>
<organism evidence="6 7">
    <name type="scientific">Lentihominibacter hominis</name>
    <dbReference type="NCBI Taxonomy" id="2763645"/>
    <lineage>
        <taxon>Bacteria</taxon>
        <taxon>Bacillati</taxon>
        <taxon>Bacillota</taxon>
        <taxon>Clostridia</taxon>
        <taxon>Peptostreptococcales</taxon>
        <taxon>Anaerovoracaceae</taxon>
        <taxon>Lentihominibacter</taxon>
    </lineage>
</organism>
<evidence type="ECO:0000256" key="3">
    <source>
        <dbReference type="ARBA" id="ARBA00023163"/>
    </source>
</evidence>
<gene>
    <name evidence="6" type="ORF">H8692_01005</name>
</gene>
<dbReference type="Gene3D" id="2.60.120.10">
    <property type="entry name" value="Jelly Rolls"/>
    <property type="match status" value="1"/>
</dbReference>
<dbReference type="Pfam" id="PF00027">
    <property type="entry name" value="cNMP_binding"/>
    <property type="match status" value="1"/>
</dbReference>
<dbReference type="SMART" id="SM00100">
    <property type="entry name" value="cNMP"/>
    <property type="match status" value="1"/>
</dbReference>
<dbReference type="InterPro" id="IPR000595">
    <property type="entry name" value="cNMP-bd_dom"/>
</dbReference>
<dbReference type="AlphaFoldDB" id="A0A926E8Q5"/>
<keyword evidence="2" id="KW-0238">DNA-binding</keyword>
<dbReference type="PROSITE" id="PS50042">
    <property type="entry name" value="CNMP_BINDING_3"/>
    <property type="match status" value="1"/>
</dbReference>
<evidence type="ECO:0000259" key="4">
    <source>
        <dbReference type="PROSITE" id="PS50042"/>
    </source>
</evidence>
<dbReference type="GO" id="GO:0006355">
    <property type="term" value="P:regulation of DNA-templated transcription"/>
    <property type="evidence" value="ECO:0007669"/>
    <property type="project" value="InterPro"/>
</dbReference>
<dbReference type="InterPro" id="IPR036390">
    <property type="entry name" value="WH_DNA-bd_sf"/>
</dbReference>
<keyword evidence="3" id="KW-0804">Transcription</keyword>
<accession>A0A926E8Q5</accession>
<dbReference type="RefSeq" id="WP_177268260.1">
    <property type="nucleotide sequence ID" value="NZ_JACRTA010000001.1"/>
</dbReference>
<evidence type="ECO:0000313" key="7">
    <source>
        <dbReference type="Proteomes" id="UP000610862"/>
    </source>
</evidence>
<dbReference type="CDD" id="cd00038">
    <property type="entry name" value="CAP_ED"/>
    <property type="match status" value="1"/>
</dbReference>
<name>A0A926E8Q5_9FIRM</name>
<dbReference type="InterPro" id="IPR018490">
    <property type="entry name" value="cNMP-bd_dom_sf"/>
</dbReference>
<evidence type="ECO:0000256" key="2">
    <source>
        <dbReference type="ARBA" id="ARBA00023125"/>
    </source>
</evidence>
<keyword evidence="1" id="KW-0805">Transcription regulation</keyword>
<dbReference type="EMBL" id="JACRTA010000001">
    <property type="protein sequence ID" value="MBC8567342.1"/>
    <property type="molecule type" value="Genomic_DNA"/>
</dbReference>
<dbReference type="Proteomes" id="UP000610862">
    <property type="component" value="Unassembled WGS sequence"/>
</dbReference>
<proteinExistence type="predicted"/>